<sequence length="450" mass="49868">MPSISIVMPVYNEVPVPGDDSFLSRIQALLQLLRQGDELLLVDGGSTDQSWPVLQTLAEHPQVLAIQGNKGRAQQMNAGAEKARGDVLLFLHADTVLTKAAWQALLFKLDPSVWGRFNVCIDGKSAWLPVVSWFMNHRSRLTKIGTGDQALFVGRKLFDQVGGFPKQPLMEDVELCKRLKRVAPQKFVAVASPVFTSGRRWDVNGAWATIVLMWRFRFLYWRGVSADTLARLYADTRQKLPVTVAVFAKYPQAGRVKTRLIPMLGAEQCAMFARYLLLSTLDKLQGVNVALWTDGGTPEEWATLLKGRAIQCYVQPEGHLGVRMRAAVETHLNGSELVVLLGPDAVEFTASHLRELIDTARQQGLAFVPAHDGGYVALACNRVVPEIFSELIEWGTARVAEQTRVALRSKGLRAVWLSSQLDIDEPADLGRAIESGCVPVDWPVRYSSID</sequence>
<feature type="domain" description="Glycosyltransferase 2-like" evidence="6">
    <location>
        <begin position="5"/>
        <end position="126"/>
    </location>
</feature>
<protein>
    <submittedName>
        <fullName evidence="7">DUF2064 domain-containing protein</fullName>
    </submittedName>
</protein>
<gene>
    <name evidence="7" type="ORF">HKT17_11880</name>
</gene>
<comment type="subcellular location">
    <subcellularLocation>
        <location evidence="1">Cell membrane</location>
    </subcellularLocation>
</comment>
<keyword evidence="8" id="KW-1185">Reference proteome</keyword>
<keyword evidence="3" id="KW-0328">Glycosyltransferase</keyword>
<evidence type="ECO:0000259" key="6">
    <source>
        <dbReference type="Pfam" id="PF00535"/>
    </source>
</evidence>
<name>A0ABX6N826_9BURK</name>
<evidence type="ECO:0000256" key="4">
    <source>
        <dbReference type="ARBA" id="ARBA00022679"/>
    </source>
</evidence>
<dbReference type="NCBIfam" id="TIGR04282">
    <property type="entry name" value="glyco_like_cofC"/>
    <property type="match status" value="1"/>
</dbReference>
<evidence type="ECO:0000256" key="5">
    <source>
        <dbReference type="ARBA" id="ARBA00023136"/>
    </source>
</evidence>
<dbReference type="NCBIfam" id="TIGR04283">
    <property type="entry name" value="glyco_like_mftF"/>
    <property type="match status" value="1"/>
</dbReference>
<evidence type="ECO:0000256" key="1">
    <source>
        <dbReference type="ARBA" id="ARBA00004236"/>
    </source>
</evidence>
<evidence type="ECO:0000256" key="2">
    <source>
        <dbReference type="ARBA" id="ARBA00022475"/>
    </source>
</evidence>
<dbReference type="Proteomes" id="UP000501130">
    <property type="component" value="Chromosome"/>
</dbReference>
<dbReference type="Gene3D" id="3.90.550.10">
    <property type="entry name" value="Spore Coat Polysaccharide Biosynthesis Protein SpsA, Chain A"/>
    <property type="match status" value="2"/>
</dbReference>
<reference evidence="7 8" key="1">
    <citation type="submission" date="2020-05" db="EMBL/GenBank/DDBJ databases">
        <title>Compete genome of Limnobacter sp. SAORIC-580.</title>
        <authorList>
            <person name="Song J."/>
            <person name="Cho J.-C."/>
        </authorList>
    </citation>
    <scope>NUCLEOTIDE SEQUENCE [LARGE SCALE GENOMIC DNA]</scope>
    <source>
        <strain evidence="7 8">SAORIC-580</strain>
    </source>
</reference>
<dbReference type="PANTHER" id="PTHR43646">
    <property type="entry name" value="GLYCOSYLTRANSFERASE"/>
    <property type="match status" value="1"/>
</dbReference>
<accession>A0ABX6N826</accession>
<evidence type="ECO:0000313" key="7">
    <source>
        <dbReference type="EMBL" id="QJR30348.1"/>
    </source>
</evidence>
<dbReference type="InterPro" id="IPR026461">
    <property type="entry name" value="Trfase_2_rSAM/seldom_assoc"/>
</dbReference>
<dbReference type="InterPro" id="IPR001173">
    <property type="entry name" value="Glyco_trans_2-like"/>
</dbReference>
<dbReference type="CDD" id="cd02522">
    <property type="entry name" value="GT_2_like_a"/>
    <property type="match status" value="1"/>
</dbReference>
<evidence type="ECO:0000313" key="8">
    <source>
        <dbReference type="Proteomes" id="UP000501130"/>
    </source>
</evidence>
<dbReference type="InterPro" id="IPR029044">
    <property type="entry name" value="Nucleotide-diphossugar_trans"/>
</dbReference>
<dbReference type="RefSeq" id="WP_171100299.1">
    <property type="nucleotide sequence ID" value="NZ_CP053084.1"/>
</dbReference>
<dbReference type="PANTHER" id="PTHR43646:SF2">
    <property type="entry name" value="GLYCOSYLTRANSFERASE 2-LIKE DOMAIN-CONTAINING PROTEIN"/>
    <property type="match status" value="1"/>
</dbReference>
<dbReference type="Pfam" id="PF00535">
    <property type="entry name" value="Glycos_transf_2"/>
    <property type="match status" value="1"/>
</dbReference>
<dbReference type="InterPro" id="IPR018641">
    <property type="entry name" value="Trfase_1_rSAM/seldom-assoc"/>
</dbReference>
<dbReference type="Pfam" id="PF09837">
    <property type="entry name" value="DUF2064"/>
    <property type="match status" value="1"/>
</dbReference>
<keyword evidence="5" id="KW-0472">Membrane</keyword>
<evidence type="ECO:0000256" key="3">
    <source>
        <dbReference type="ARBA" id="ARBA00022676"/>
    </source>
</evidence>
<keyword evidence="2" id="KW-1003">Cell membrane</keyword>
<dbReference type="SUPFAM" id="SSF53448">
    <property type="entry name" value="Nucleotide-diphospho-sugar transferases"/>
    <property type="match status" value="2"/>
</dbReference>
<proteinExistence type="predicted"/>
<keyword evidence="4" id="KW-0808">Transferase</keyword>
<dbReference type="EMBL" id="CP053084">
    <property type="protein sequence ID" value="QJR30348.1"/>
    <property type="molecule type" value="Genomic_DNA"/>
</dbReference>
<organism evidence="7 8">
    <name type="scientific">Limnobacter profundi</name>
    <dbReference type="NCBI Taxonomy" id="2732163"/>
    <lineage>
        <taxon>Bacteria</taxon>
        <taxon>Pseudomonadati</taxon>
        <taxon>Pseudomonadota</taxon>
        <taxon>Betaproteobacteria</taxon>
        <taxon>Burkholderiales</taxon>
        <taxon>Burkholderiaceae</taxon>
        <taxon>Limnobacter</taxon>
    </lineage>
</organism>